<feature type="domain" description="NodB homology" evidence="2">
    <location>
        <begin position="70"/>
        <end position="251"/>
    </location>
</feature>
<dbReference type="PROSITE" id="PS51677">
    <property type="entry name" value="NODB"/>
    <property type="match status" value="1"/>
</dbReference>
<keyword evidence="1" id="KW-1133">Transmembrane helix</keyword>
<dbReference type="AlphaFoldDB" id="A0A0N0UWU3"/>
<dbReference type="Pfam" id="PF01522">
    <property type="entry name" value="Polysacc_deac_1"/>
    <property type="match status" value="1"/>
</dbReference>
<dbReference type="RefSeq" id="WP_053995526.1">
    <property type="nucleotide sequence ID" value="NZ_CP065643.1"/>
</dbReference>
<dbReference type="GO" id="GO:0005975">
    <property type="term" value="P:carbohydrate metabolic process"/>
    <property type="evidence" value="ECO:0007669"/>
    <property type="project" value="InterPro"/>
</dbReference>
<dbReference type="STRING" id="33935.ADM90_13745"/>
<evidence type="ECO:0000313" key="3">
    <source>
        <dbReference type="EMBL" id="KOY81957.1"/>
    </source>
</evidence>
<dbReference type="InterPro" id="IPR050248">
    <property type="entry name" value="Polysacc_deacetylase_ArnD"/>
</dbReference>
<keyword evidence="4" id="KW-1185">Reference proteome</keyword>
<dbReference type="Gene3D" id="3.20.20.370">
    <property type="entry name" value="Glycoside hydrolase/deacetylase"/>
    <property type="match status" value="1"/>
</dbReference>
<protein>
    <submittedName>
        <fullName evidence="3">Polysaccharide deacetylase</fullName>
    </submittedName>
</protein>
<evidence type="ECO:0000256" key="1">
    <source>
        <dbReference type="SAM" id="Phobius"/>
    </source>
</evidence>
<dbReference type="EMBL" id="LGCI01000008">
    <property type="protein sequence ID" value="KOY81957.1"/>
    <property type="molecule type" value="Genomic_DNA"/>
</dbReference>
<dbReference type="Proteomes" id="UP000037977">
    <property type="component" value="Unassembled WGS sequence"/>
</dbReference>
<gene>
    <name evidence="3" type="ORF">ADM90_13745</name>
</gene>
<dbReference type="InterPro" id="IPR002509">
    <property type="entry name" value="NODB_dom"/>
</dbReference>
<dbReference type="SUPFAM" id="SSF88713">
    <property type="entry name" value="Glycoside hydrolase/deacetylase"/>
    <property type="match status" value="1"/>
</dbReference>
<feature type="transmembrane region" description="Helical" evidence="1">
    <location>
        <begin position="6"/>
        <end position="28"/>
    </location>
</feature>
<proteinExistence type="predicted"/>
<dbReference type="GO" id="GO:0016020">
    <property type="term" value="C:membrane"/>
    <property type="evidence" value="ECO:0007669"/>
    <property type="project" value="TreeGrafter"/>
</dbReference>
<sequence>MWKQHIIGAVIATFIIAAGISFNPYFAAGSDEHHWGFKRAKNGEQAEAGAQLDQLLDKYGAIYKGKSDKKIAYLTFDNGYENGFTESILDTLKKENVPATFFLTGHYLESASDLVKRMVSDGHTIGNHSYGHPNMARLSPDGMRAEWRKFDGKLRELTGIDRTTYARPPEGIFNAKVLEVGNAEGYRHIFWSVAFKDWMKDERRGADYAYNALMEQLHPGAVILMHTVAQDNAEALPMFIAEAKKQGYTFLSLDDLVLEYEDFPVALQSSAPSL</sequence>
<organism evidence="3 4">
    <name type="scientific">Lysinibacillus macroides</name>
    <dbReference type="NCBI Taxonomy" id="33935"/>
    <lineage>
        <taxon>Bacteria</taxon>
        <taxon>Bacillati</taxon>
        <taxon>Bacillota</taxon>
        <taxon>Bacilli</taxon>
        <taxon>Bacillales</taxon>
        <taxon>Bacillaceae</taxon>
        <taxon>Lysinibacillus</taxon>
    </lineage>
</organism>
<dbReference type="PANTHER" id="PTHR10587:SF78">
    <property type="entry name" value="PEPTIDOGLYCAN-N-ACETYLMURAMIC ACID DEACETYLASE PDAA"/>
    <property type="match status" value="1"/>
</dbReference>
<dbReference type="InterPro" id="IPR011330">
    <property type="entry name" value="Glyco_hydro/deAcase_b/a-brl"/>
</dbReference>
<dbReference type="PATRIC" id="fig|33935.3.peg.3606"/>
<dbReference type="PANTHER" id="PTHR10587">
    <property type="entry name" value="GLYCOSYL TRANSFERASE-RELATED"/>
    <property type="match status" value="1"/>
</dbReference>
<name>A0A0N0UWU3_9BACI</name>
<reference evidence="3 4" key="1">
    <citation type="submission" date="2015-07" db="EMBL/GenBank/DDBJ databases">
        <title>Genome sequencing project for genomic taxonomy and phylogenomics of Bacillus-like bacteria.</title>
        <authorList>
            <person name="Liu B."/>
            <person name="Wang J."/>
            <person name="Zhu Y."/>
            <person name="Liu G."/>
            <person name="Chen Q."/>
            <person name="Chen Z."/>
            <person name="Che J."/>
            <person name="Ge C."/>
            <person name="Shi H."/>
            <person name="Pan Z."/>
            <person name="Liu X."/>
        </authorList>
    </citation>
    <scope>NUCLEOTIDE SEQUENCE [LARGE SCALE GENOMIC DNA]</scope>
    <source>
        <strain evidence="3 4">DSM 54</strain>
    </source>
</reference>
<comment type="caution">
    <text evidence="3">The sequence shown here is derived from an EMBL/GenBank/DDBJ whole genome shotgun (WGS) entry which is preliminary data.</text>
</comment>
<keyword evidence="1" id="KW-0472">Membrane</keyword>
<evidence type="ECO:0000313" key="4">
    <source>
        <dbReference type="Proteomes" id="UP000037977"/>
    </source>
</evidence>
<accession>A0A0N0UWU3</accession>
<evidence type="ECO:0000259" key="2">
    <source>
        <dbReference type="PROSITE" id="PS51677"/>
    </source>
</evidence>
<keyword evidence="1" id="KW-0812">Transmembrane</keyword>
<dbReference type="OrthoDB" id="9812065at2"/>
<dbReference type="GO" id="GO:0016810">
    <property type="term" value="F:hydrolase activity, acting on carbon-nitrogen (but not peptide) bonds"/>
    <property type="evidence" value="ECO:0007669"/>
    <property type="project" value="InterPro"/>
</dbReference>